<evidence type="ECO:0000256" key="1">
    <source>
        <dbReference type="SAM" id="MobiDB-lite"/>
    </source>
</evidence>
<dbReference type="InterPro" id="IPR025322">
    <property type="entry name" value="PADRE_dom"/>
</dbReference>
<proteinExistence type="predicted"/>
<dbReference type="PANTHER" id="PTHR33052">
    <property type="entry name" value="DUF4228 DOMAIN PROTEIN-RELATED"/>
    <property type="match status" value="1"/>
</dbReference>
<name>A0A022RV12_ERYGU</name>
<dbReference type="Proteomes" id="UP000030748">
    <property type="component" value="Unassembled WGS sequence"/>
</dbReference>
<sequence length="191" mass="21645">MNPFRSSRAPTTASGTVERKSRALKIVHAGGHAERYYMAIPASTIIEKYPSFILARPEVFLRPWESVVRPDEMLVPGQKYYVVPSRTVRKLRRRIKKITSIVMDPFESKSSISGILIKPGPKVKTRDLHVRFFGIESTNQKPSSGSLPVFCDKKSGNNGRGSKENPNQMDEKNRRARNANLWEPSFNSINE</sequence>
<organism evidence="2 3">
    <name type="scientific">Erythranthe guttata</name>
    <name type="common">Yellow monkey flower</name>
    <name type="synonym">Mimulus guttatus</name>
    <dbReference type="NCBI Taxonomy" id="4155"/>
    <lineage>
        <taxon>Eukaryota</taxon>
        <taxon>Viridiplantae</taxon>
        <taxon>Streptophyta</taxon>
        <taxon>Embryophyta</taxon>
        <taxon>Tracheophyta</taxon>
        <taxon>Spermatophyta</taxon>
        <taxon>Magnoliopsida</taxon>
        <taxon>eudicotyledons</taxon>
        <taxon>Gunneridae</taxon>
        <taxon>Pentapetalae</taxon>
        <taxon>asterids</taxon>
        <taxon>lamiids</taxon>
        <taxon>Lamiales</taxon>
        <taxon>Phrymaceae</taxon>
        <taxon>Erythranthe</taxon>
    </lineage>
</organism>
<dbReference type="AlphaFoldDB" id="A0A022RV12"/>
<dbReference type="EMBL" id="KI630276">
    <property type="protein sequence ID" value="EYU42785.1"/>
    <property type="molecule type" value="Genomic_DNA"/>
</dbReference>
<dbReference type="Pfam" id="PF14009">
    <property type="entry name" value="PADRE"/>
    <property type="match status" value="1"/>
</dbReference>
<keyword evidence="3" id="KW-1185">Reference proteome</keyword>
<evidence type="ECO:0000313" key="2">
    <source>
        <dbReference type="EMBL" id="EYU42785.1"/>
    </source>
</evidence>
<dbReference type="STRING" id="4155.A0A022RV12"/>
<reference evidence="2 3" key="1">
    <citation type="journal article" date="2013" name="Proc. Natl. Acad. Sci. U.S.A.">
        <title>Fine-scale variation in meiotic recombination in Mimulus inferred from population shotgun sequencing.</title>
        <authorList>
            <person name="Hellsten U."/>
            <person name="Wright K.M."/>
            <person name="Jenkins J."/>
            <person name="Shu S."/>
            <person name="Yuan Y."/>
            <person name="Wessler S.R."/>
            <person name="Schmutz J."/>
            <person name="Willis J.H."/>
            <person name="Rokhsar D.S."/>
        </authorList>
    </citation>
    <scope>NUCLEOTIDE SEQUENCE [LARGE SCALE GENOMIC DNA]</scope>
    <source>
        <strain evidence="3">cv. DUN x IM62</strain>
    </source>
</reference>
<dbReference type="eggNOG" id="ENOG502S32K">
    <property type="taxonomic scope" value="Eukaryota"/>
</dbReference>
<accession>A0A022RV12</accession>
<evidence type="ECO:0000313" key="3">
    <source>
        <dbReference type="Proteomes" id="UP000030748"/>
    </source>
</evidence>
<protein>
    <submittedName>
        <fullName evidence="2">Uncharacterized protein</fullName>
    </submittedName>
</protein>
<gene>
    <name evidence="2" type="ORF">MIMGU_mgv1a021450mg</name>
</gene>
<feature type="region of interest" description="Disordered" evidence="1">
    <location>
        <begin position="139"/>
        <end position="191"/>
    </location>
</feature>